<dbReference type="EMBL" id="MU274920">
    <property type="protein sequence ID" value="KAI0086942.1"/>
    <property type="molecule type" value="Genomic_DNA"/>
</dbReference>
<keyword evidence="2" id="KW-1185">Reference proteome</keyword>
<organism evidence="1 2">
    <name type="scientific">Irpex rosettiformis</name>
    <dbReference type="NCBI Taxonomy" id="378272"/>
    <lineage>
        <taxon>Eukaryota</taxon>
        <taxon>Fungi</taxon>
        <taxon>Dikarya</taxon>
        <taxon>Basidiomycota</taxon>
        <taxon>Agaricomycotina</taxon>
        <taxon>Agaricomycetes</taxon>
        <taxon>Polyporales</taxon>
        <taxon>Irpicaceae</taxon>
        <taxon>Irpex</taxon>
    </lineage>
</organism>
<sequence length="416" mass="46537">MSSDSSLSDTNNSAHMPPLQFKGEIMDFDLGIEIDHRKRRRNRTTQSCLNCHTSKRKCDRKRPCQRCIQLGLTGLCVYEVDDPALRDDPNIDETTRLRNRIAELESLVRELRGKPHPRWAEPNFCDGDASEKWHSRSTRRSQLQFRQRASTLDSQQSTQPSSPTVVKTEQGPERSQQTQLYRMSPSPGPQIPFDNLPQSYSHRDTHHGHENCSPTNDMHYSPSSSSTTSSLGFPPRQTSGVLALPSNDLYYHQPYIRSENGTADPSCSCLTNPAAGHPLISLTHQLQNTIELLRQLPEHATRHNNCIILKRITQLNNLMQLLPHKNNAHGKRGLDGGFAKNNGGSGASTPQTPFDALSTPESELLSPVSTSSHSSINPAIHTQDWPMPTASQYDSYFPVGSGENGMYHKPTSYHIN</sequence>
<protein>
    <submittedName>
        <fullName evidence="1">Uncharacterized protein</fullName>
    </submittedName>
</protein>
<dbReference type="Proteomes" id="UP001055072">
    <property type="component" value="Unassembled WGS sequence"/>
</dbReference>
<evidence type="ECO:0000313" key="2">
    <source>
        <dbReference type="Proteomes" id="UP001055072"/>
    </source>
</evidence>
<name>A0ACB8TY01_9APHY</name>
<reference evidence="1" key="1">
    <citation type="journal article" date="2021" name="Environ. Microbiol.">
        <title>Gene family expansions and transcriptome signatures uncover fungal adaptations to wood decay.</title>
        <authorList>
            <person name="Hage H."/>
            <person name="Miyauchi S."/>
            <person name="Viragh M."/>
            <person name="Drula E."/>
            <person name="Min B."/>
            <person name="Chaduli D."/>
            <person name="Navarro D."/>
            <person name="Favel A."/>
            <person name="Norest M."/>
            <person name="Lesage-Meessen L."/>
            <person name="Balint B."/>
            <person name="Merenyi Z."/>
            <person name="de Eugenio L."/>
            <person name="Morin E."/>
            <person name="Martinez A.T."/>
            <person name="Baldrian P."/>
            <person name="Stursova M."/>
            <person name="Martinez M.J."/>
            <person name="Novotny C."/>
            <person name="Magnuson J.K."/>
            <person name="Spatafora J.W."/>
            <person name="Maurice S."/>
            <person name="Pangilinan J."/>
            <person name="Andreopoulos W."/>
            <person name="LaButti K."/>
            <person name="Hundley H."/>
            <person name="Na H."/>
            <person name="Kuo A."/>
            <person name="Barry K."/>
            <person name="Lipzen A."/>
            <person name="Henrissat B."/>
            <person name="Riley R."/>
            <person name="Ahrendt S."/>
            <person name="Nagy L.G."/>
            <person name="Grigoriev I.V."/>
            <person name="Martin F."/>
            <person name="Rosso M.N."/>
        </authorList>
    </citation>
    <scope>NUCLEOTIDE SEQUENCE</scope>
    <source>
        <strain evidence="1">CBS 384.51</strain>
    </source>
</reference>
<gene>
    <name evidence="1" type="ORF">BDY19DRAFT_995376</name>
</gene>
<accession>A0ACB8TY01</accession>
<comment type="caution">
    <text evidence="1">The sequence shown here is derived from an EMBL/GenBank/DDBJ whole genome shotgun (WGS) entry which is preliminary data.</text>
</comment>
<evidence type="ECO:0000313" key="1">
    <source>
        <dbReference type="EMBL" id="KAI0086942.1"/>
    </source>
</evidence>
<proteinExistence type="predicted"/>